<dbReference type="Proteomes" id="UP000694892">
    <property type="component" value="Chromosome 7S"/>
</dbReference>
<keyword evidence="1" id="KW-0472">Membrane</keyword>
<organism evidence="2 3">
    <name type="scientific">Xenopus laevis</name>
    <name type="common">African clawed frog</name>
    <dbReference type="NCBI Taxonomy" id="8355"/>
    <lineage>
        <taxon>Eukaryota</taxon>
        <taxon>Metazoa</taxon>
        <taxon>Chordata</taxon>
        <taxon>Craniata</taxon>
        <taxon>Vertebrata</taxon>
        <taxon>Euteleostomi</taxon>
        <taxon>Amphibia</taxon>
        <taxon>Batrachia</taxon>
        <taxon>Anura</taxon>
        <taxon>Pipoidea</taxon>
        <taxon>Pipidae</taxon>
        <taxon>Xenopodinae</taxon>
        <taxon>Xenopus</taxon>
        <taxon>Xenopus</taxon>
    </lineage>
</organism>
<gene>
    <name evidence="2" type="ORF">XELAEV_18037308mg</name>
</gene>
<protein>
    <submittedName>
        <fullName evidence="2">Uncharacterized protein</fullName>
    </submittedName>
</protein>
<reference evidence="3" key="1">
    <citation type="journal article" date="2016" name="Nature">
        <title>Genome evolution in the allotetraploid frog Xenopus laevis.</title>
        <authorList>
            <person name="Session A.M."/>
            <person name="Uno Y."/>
            <person name="Kwon T."/>
            <person name="Chapman J.A."/>
            <person name="Toyoda A."/>
            <person name="Takahashi S."/>
            <person name="Fukui A."/>
            <person name="Hikosaka A."/>
            <person name="Suzuki A."/>
            <person name="Kondo M."/>
            <person name="van Heeringen S.J."/>
            <person name="Quigley I."/>
            <person name="Heinz S."/>
            <person name="Ogino H."/>
            <person name="Ochi H."/>
            <person name="Hellsten U."/>
            <person name="Lyons J.B."/>
            <person name="Simakov O."/>
            <person name="Putnam N."/>
            <person name="Stites J."/>
            <person name="Kuroki Y."/>
            <person name="Tanaka T."/>
            <person name="Michiue T."/>
            <person name="Watanabe M."/>
            <person name="Bogdanovic O."/>
            <person name="Lister R."/>
            <person name="Georgiou G."/>
            <person name="Paranjpe S.S."/>
            <person name="van Kruijsbergen I."/>
            <person name="Shu S."/>
            <person name="Carlson J."/>
            <person name="Kinoshita T."/>
            <person name="Ohta Y."/>
            <person name="Mawaribuchi S."/>
            <person name="Jenkins J."/>
            <person name="Grimwood J."/>
            <person name="Schmutz J."/>
            <person name="Mitros T."/>
            <person name="Mozaffari S.V."/>
            <person name="Suzuki Y."/>
            <person name="Haramoto Y."/>
            <person name="Yamamoto T.S."/>
            <person name="Takagi C."/>
            <person name="Heald R."/>
            <person name="Miller K."/>
            <person name="Haudenschild C."/>
            <person name="Kitzman J."/>
            <person name="Nakayama T."/>
            <person name="Izutsu Y."/>
            <person name="Robert J."/>
            <person name="Fortriede J."/>
            <person name="Burns K."/>
            <person name="Lotay V."/>
            <person name="Karimi K."/>
            <person name="Yasuoka Y."/>
            <person name="Dichmann D.S."/>
            <person name="Flajnik M.F."/>
            <person name="Houston D.W."/>
            <person name="Shendure J."/>
            <person name="DuPasquier L."/>
            <person name="Vize P.D."/>
            <person name="Zorn A.M."/>
            <person name="Ito M."/>
            <person name="Marcotte E.M."/>
            <person name="Wallingford J.B."/>
            <person name="Ito Y."/>
            <person name="Asashima M."/>
            <person name="Ueno N."/>
            <person name="Matsuda Y."/>
            <person name="Veenstra G.J."/>
            <person name="Fujiyama A."/>
            <person name="Harland R.M."/>
            <person name="Taira M."/>
            <person name="Rokhsar D.S."/>
        </authorList>
    </citation>
    <scope>NUCLEOTIDE SEQUENCE [LARGE SCALE GENOMIC DNA]</scope>
    <source>
        <strain evidence="3">J</strain>
    </source>
</reference>
<evidence type="ECO:0000313" key="3">
    <source>
        <dbReference type="Proteomes" id="UP000694892"/>
    </source>
</evidence>
<keyword evidence="1" id="KW-1133">Transmembrane helix</keyword>
<accession>A0A974CBW3</accession>
<evidence type="ECO:0000256" key="1">
    <source>
        <dbReference type="SAM" id="Phobius"/>
    </source>
</evidence>
<dbReference type="AlphaFoldDB" id="A0A974CBW3"/>
<feature type="transmembrane region" description="Helical" evidence="1">
    <location>
        <begin position="37"/>
        <end position="59"/>
    </location>
</feature>
<evidence type="ECO:0000313" key="2">
    <source>
        <dbReference type="EMBL" id="OCT70390.1"/>
    </source>
</evidence>
<proteinExistence type="predicted"/>
<dbReference type="EMBL" id="CM004479">
    <property type="protein sequence ID" value="OCT70390.1"/>
    <property type="molecule type" value="Genomic_DNA"/>
</dbReference>
<name>A0A974CBW3_XENLA</name>
<keyword evidence="1" id="KW-0812">Transmembrane</keyword>
<sequence length="96" mass="10721">MEKDQIPMLLKNKEKRLVGEVEIATVPFLHFWTATSVIHTCLITPGSFFFGFSIVQIITSLSEQCKRARGSLGRPPLGWPGLVPPPIFFPPSENLL</sequence>